<evidence type="ECO:0000259" key="1">
    <source>
        <dbReference type="Pfam" id="PF13358"/>
    </source>
</evidence>
<dbReference type="InterPro" id="IPR036397">
    <property type="entry name" value="RNaseH_sf"/>
</dbReference>
<dbReference type="STRING" id="1111077.M1WGU4"/>
<accession>M1WGU4</accession>
<name>M1WGU4_CLAP2</name>
<gene>
    <name evidence="2" type="ORF">CPUR_08797</name>
</gene>
<dbReference type="VEuPathDB" id="FungiDB:CPUR_08797"/>
<keyword evidence="3" id="KW-1185">Reference proteome</keyword>
<sequence length="160" mass="18141">MLDGDTIFMHDNAPIHIAKIVKECLGELEVTPLEWPPYSPVLNPIENLWSCLKQQIFKRDPNVAHMRRSRAALDHLAKIATNVWEELEMTLVNDLIDSVPRRLQAVASPFDCVEATIFASLKYPTTFNRCETTTIDLETRQSKRNFDASVIQASGCGEQQ</sequence>
<reference evidence="2 3" key="1">
    <citation type="journal article" date="2013" name="PLoS Genet.">
        <title>Plant-symbiotic fungi as chemical engineers: Multi-genome analysis of the Clavicipitaceae reveals dynamics of alkaloid loci.</title>
        <authorList>
            <person name="Schardl C.L."/>
            <person name="Young C.A."/>
            <person name="Hesse U."/>
            <person name="Amyotte S.G."/>
            <person name="Andreeva K."/>
            <person name="Calie P.J."/>
            <person name="Fleetwood D.J."/>
            <person name="Haws D.C."/>
            <person name="Moore N."/>
            <person name="Oeser B."/>
            <person name="Panaccione D.G."/>
            <person name="Schweri K.K."/>
            <person name="Voisey C.R."/>
            <person name="Farman M.L."/>
            <person name="Jaromczyk J.W."/>
            <person name="Roe B.A."/>
            <person name="O'Sullivan D.M."/>
            <person name="Scott B."/>
            <person name="Tudzynski P."/>
            <person name="An Z."/>
            <person name="Arnaoudova E.G."/>
            <person name="Bullock C.T."/>
            <person name="Charlton N.D."/>
            <person name="Chen L."/>
            <person name="Cox M."/>
            <person name="Dinkins R.D."/>
            <person name="Florea S."/>
            <person name="Glenn A.E."/>
            <person name="Gordon A."/>
            <person name="Gueldener U."/>
            <person name="Harris D.R."/>
            <person name="Hollin W."/>
            <person name="Jaromczyk J."/>
            <person name="Johnson R.D."/>
            <person name="Khan A.K."/>
            <person name="Leistner E."/>
            <person name="Leuchtmann A."/>
            <person name="Li C."/>
            <person name="Liu J."/>
            <person name="Liu J."/>
            <person name="Liu M."/>
            <person name="Mace W."/>
            <person name="Machado C."/>
            <person name="Nagabhyru P."/>
            <person name="Pan J."/>
            <person name="Schmid J."/>
            <person name="Sugawara K."/>
            <person name="Steiner U."/>
            <person name="Takach J.E."/>
            <person name="Tanaka E."/>
            <person name="Webb J.S."/>
            <person name="Wilson E.V."/>
            <person name="Wiseman J.L."/>
            <person name="Yoshida R."/>
            <person name="Zeng Z."/>
        </authorList>
    </citation>
    <scope>NUCLEOTIDE SEQUENCE [LARGE SCALE GENOMIC DNA]</scope>
    <source>
        <strain evidence="2 3">20.1</strain>
    </source>
</reference>
<evidence type="ECO:0000313" key="2">
    <source>
        <dbReference type="EMBL" id="CCE34858.1"/>
    </source>
</evidence>
<dbReference type="OrthoDB" id="5151590at2759"/>
<dbReference type="InterPro" id="IPR038717">
    <property type="entry name" value="Tc1-like_DDE_dom"/>
</dbReference>
<dbReference type="HOGENOM" id="CLU_1651990_0_0_1"/>
<proteinExistence type="predicted"/>
<protein>
    <recommendedName>
        <fullName evidence="1">Tc1-like transposase DDE domain-containing protein</fullName>
    </recommendedName>
</protein>
<organism evidence="2 3">
    <name type="scientific">Claviceps purpurea (strain 20.1)</name>
    <name type="common">Ergot fungus</name>
    <name type="synonym">Sphacelia segetum</name>
    <dbReference type="NCBI Taxonomy" id="1111077"/>
    <lineage>
        <taxon>Eukaryota</taxon>
        <taxon>Fungi</taxon>
        <taxon>Dikarya</taxon>
        <taxon>Ascomycota</taxon>
        <taxon>Pezizomycotina</taxon>
        <taxon>Sordariomycetes</taxon>
        <taxon>Hypocreomycetidae</taxon>
        <taxon>Hypocreales</taxon>
        <taxon>Clavicipitaceae</taxon>
        <taxon>Claviceps</taxon>
    </lineage>
</organism>
<dbReference type="EMBL" id="CAGA01000136">
    <property type="protein sequence ID" value="CCE34858.1"/>
    <property type="molecule type" value="Genomic_DNA"/>
</dbReference>
<dbReference type="GO" id="GO:0003676">
    <property type="term" value="F:nucleic acid binding"/>
    <property type="evidence" value="ECO:0007669"/>
    <property type="project" value="InterPro"/>
</dbReference>
<dbReference type="Proteomes" id="UP000016801">
    <property type="component" value="Unassembled WGS sequence"/>
</dbReference>
<dbReference type="eggNOG" id="ENOG502SCE0">
    <property type="taxonomic scope" value="Eukaryota"/>
</dbReference>
<dbReference type="Gene3D" id="3.30.420.10">
    <property type="entry name" value="Ribonuclease H-like superfamily/Ribonuclease H"/>
    <property type="match status" value="1"/>
</dbReference>
<dbReference type="AlphaFoldDB" id="M1WGU4"/>
<comment type="caution">
    <text evidence="2">The sequence shown here is derived from an EMBL/GenBank/DDBJ whole genome shotgun (WGS) entry which is preliminary data.</text>
</comment>
<evidence type="ECO:0000313" key="3">
    <source>
        <dbReference type="Proteomes" id="UP000016801"/>
    </source>
</evidence>
<dbReference type="Pfam" id="PF13358">
    <property type="entry name" value="DDE_3"/>
    <property type="match status" value="1"/>
</dbReference>
<feature type="domain" description="Tc1-like transposase DDE" evidence="1">
    <location>
        <begin position="7"/>
        <end position="59"/>
    </location>
</feature>